<proteinExistence type="predicted"/>
<dbReference type="GeneID" id="24097417"/>
<organism evidence="3 4">
    <name type="scientific">Fibroporia radiculosa</name>
    <dbReference type="NCBI Taxonomy" id="599839"/>
    <lineage>
        <taxon>Eukaryota</taxon>
        <taxon>Fungi</taxon>
        <taxon>Dikarya</taxon>
        <taxon>Basidiomycota</taxon>
        <taxon>Agaricomycotina</taxon>
        <taxon>Agaricomycetes</taxon>
        <taxon>Polyporales</taxon>
        <taxon>Fibroporiaceae</taxon>
        <taxon>Fibroporia</taxon>
    </lineage>
</organism>
<feature type="region of interest" description="Disordered" evidence="2">
    <location>
        <begin position="95"/>
        <end position="122"/>
    </location>
</feature>
<dbReference type="PROSITE" id="PS51257">
    <property type="entry name" value="PROKAR_LIPOPROTEIN"/>
    <property type="match status" value="1"/>
</dbReference>
<feature type="coiled-coil region" evidence="1">
    <location>
        <begin position="136"/>
        <end position="163"/>
    </location>
</feature>
<evidence type="ECO:0000256" key="2">
    <source>
        <dbReference type="SAM" id="MobiDB-lite"/>
    </source>
</evidence>
<evidence type="ECO:0000313" key="3">
    <source>
        <dbReference type="EMBL" id="CCM02506.1"/>
    </source>
</evidence>
<evidence type="ECO:0000256" key="1">
    <source>
        <dbReference type="SAM" id="Coils"/>
    </source>
</evidence>
<feature type="compositionally biased region" description="Low complexity" evidence="2">
    <location>
        <begin position="473"/>
        <end position="482"/>
    </location>
</feature>
<keyword evidence="1" id="KW-0175">Coiled coil</keyword>
<gene>
    <name evidence="3" type="ORF">FIBRA_04608</name>
</gene>
<dbReference type="InParanoid" id="J4IA92"/>
<feature type="region of interest" description="Disordered" evidence="2">
    <location>
        <begin position="1"/>
        <end position="80"/>
    </location>
</feature>
<dbReference type="Proteomes" id="UP000006352">
    <property type="component" value="Unassembled WGS sequence"/>
</dbReference>
<dbReference type="EMBL" id="HE797083">
    <property type="protein sequence ID" value="CCM02506.1"/>
    <property type="molecule type" value="Genomic_DNA"/>
</dbReference>
<dbReference type="RefSeq" id="XP_012181789.1">
    <property type="nucleotide sequence ID" value="XM_012326399.1"/>
</dbReference>
<dbReference type="STRING" id="599839.J4IA92"/>
<feature type="compositionally biased region" description="Low complexity" evidence="2">
    <location>
        <begin position="175"/>
        <end position="192"/>
    </location>
</feature>
<feature type="compositionally biased region" description="Polar residues" evidence="2">
    <location>
        <begin position="58"/>
        <end position="80"/>
    </location>
</feature>
<accession>J4IA92</accession>
<feature type="compositionally biased region" description="Low complexity" evidence="2">
    <location>
        <begin position="29"/>
        <end position="41"/>
    </location>
</feature>
<dbReference type="AlphaFoldDB" id="J4IA92"/>
<sequence>MSYTSRRHSSGPRPLQLVDGNVQPAAVGTPSTSSCPSPTISGLSTPPPTSRNFKSRRQSSISYYPSNNAPTWDSRSQTSAAALPSLTRSLSLGHKAHNPAAKGDRRSVGSADLQSPRVERAPLTLTEKHADLLQFIAQKESKCLELRSQLAIHEAELAELKRKWERIVSRGMDRAYSNSPSSSSPISGALSPSANGAVLENIREGVQGVGRLLVSGLGDLSSPASPSPTMPVQSMSGLATISRASIAPAMKRARSHANTQSTSSVSTSGTTSTHSTSVRLSQSSISSFAFDEPLHELDEKATAHREVPARSSIEISPSRASEAAKLHRRRSRDHTLILQDSCQLDSPPLNGVMSPKIPTSGSRSKRASLNLSSGLPPAAIPGMSTLAVEPLSAWVETVGSSMGRKWEELQKGQTFTKSQKRASMLLSDVSQSFFSALASPAPSSTMSVSVSTNPFGAALSPLSAPPYDRSPQASASTAASSLLEDEDELQGLGNVMVPDSRAPASPGVSKPANAQAQSDDEWNW</sequence>
<name>J4IA92_9APHY</name>
<evidence type="ECO:0000313" key="4">
    <source>
        <dbReference type="Proteomes" id="UP000006352"/>
    </source>
</evidence>
<protein>
    <recommendedName>
        <fullName evidence="5">DUF4048 domain-containing protein</fullName>
    </recommendedName>
</protein>
<feature type="region of interest" description="Disordered" evidence="2">
    <location>
        <begin position="173"/>
        <end position="192"/>
    </location>
</feature>
<dbReference type="HOGENOM" id="CLU_021799_0_0_1"/>
<dbReference type="OrthoDB" id="3204900at2759"/>
<feature type="compositionally biased region" description="Basic residues" evidence="2">
    <location>
        <begin position="1"/>
        <end position="10"/>
    </location>
</feature>
<feature type="compositionally biased region" description="Low complexity" evidence="2">
    <location>
        <begin position="259"/>
        <end position="277"/>
    </location>
</feature>
<feature type="region of interest" description="Disordered" evidence="2">
    <location>
        <begin position="301"/>
        <end position="334"/>
    </location>
</feature>
<keyword evidence="4" id="KW-1185">Reference proteome</keyword>
<feature type="region of interest" description="Disordered" evidence="2">
    <location>
        <begin position="249"/>
        <end position="278"/>
    </location>
</feature>
<reference evidence="3 4" key="1">
    <citation type="journal article" date="2012" name="Appl. Environ. Microbiol.">
        <title>Short-read sequencing for genomic analysis of the brown rot fungus Fibroporia radiculosa.</title>
        <authorList>
            <person name="Tang J.D."/>
            <person name="Perkins A.D."/>
            <person name="Sonstegard T.S."/>
            <person name="Schroeder S.G."/>
            <person name="Burgess S.C."/>
            <person name="Diehl S.V."/>
        </authorList>
    </citation>
    <scope>NUCLEOTIDE SEQUENCE [LARGE SCALE GENOMIC DNA]</scope>
    <source>
        <strain evidence="3 4">TFFH 294</strain>
    </source>
</reference>
<evidence type="ECO:0008006" key="5">
    <source>
        <dbReference type="Google" id="ProtNLM"/>
    </source>
</evidence>
<feature type="region of interest" description="Disordered" evidence="2">
    <location>
        <begin position="462"/>
        <end position="524"/>
    </location>
</feature>